<proteinExistence type="predicted"/>
<dbReference type="AlphaFoldDB" id="A0A2P2J0I7"/>
<dbReference type="EMBL" id="GGEC01006508">
    <property type="protein sequence ID" value="MBW86991.1"/>
    <property type="molecule type" value="Transcribed_RNA"/>
</dbReference>
<evidence type="ECO:0000313" key="1">
    <source>
        <dbReference type="EMBL" id="MBW86991.1"/>
    </source>
</evidence>
<reference evidence="1" key="1">
    <citation type="submission" date="2018-02" db="EMBL/GenBank/DDBJ databases">
        <title>Rhizophora mucronata_Transcriptome.</title>
        <authorList>
            <person name="Meera S.P."/>
            <person name="Sreeshan A."/>
            <person name="Augustine A."/>
        </authorList>
    </citation>
    <scope>NUCLEOTIDE SEQUENCE</scope>
    <source>
        <tissue evidence="1">Leaf</tissue>
    </source>
</reference>
<name>A0A2P2J0I7_RHIMU</name>
<organism evidence="1">
    <name type="scientific">Rhizophora mucronata</name>
    <name type="common">Asiatic mangrove</name>
    <dbReference type="NCBI Taxonomy" id="61149"/>
    <lineage>
        <taxon>Eukaryota</taxon>
        <taxon>Viridiplantae</taxon>
        <taxon>Streptophyta</taxon>
        <taxon>Embryophyta</taxon>
        <taxon>Tracheophyta</taxon>
        <taxon>Spermatophyta</taxon>
        <taxon>Magnoliopsida</taxon>
        <taxon>eudicotyledons</taxon>
        <taxon>Gunneridae</taxon>
        <taxon>Pentapetalae</taxon>
        <taxon>rosids</taxon>
        <taxon>fabids</taxon>
        <taxon>Malpighiales</taxon>
        <taxon>Rhizophoraceae</taxon>
        <taxon>Rhizophora</taxon>
    </lineage>
</organism>
<sequence>MKSTISRASYTGLIHIIQSRNQEDKKKKTNIKEAMYFNCKNTEHRQRILRGQ</sequence>
<accession>A0A2P2J0I7</accession>
<protein>
    <submittedName>
        <fullName evidence="1">Uncharacterized protein</fullName>
    </submittedName>
</protein>